<accession>A0AAW0F792</accession>
<dbReference type="AlphaFoldDB" id="A0AAW0F792"/>
<evidence type="ECO:0000256" key="6">
    <source>
        <dbReference type="RuleBase" id="RU368027"/>
    </source>
</evidence>
<comment type="function">
    <text evidence="6">Component of the 90S pre-ribosome involved in the maturation of rRNAs. Required for early cleavages of the pre-RNAs in the 40S ribosomal subunit maturation pathway.</text>
</comment>
<dbReference type="Pfam" id="PF06102">
    <property type="entry name" value="RRP36"/>
    <property type="match status" value="1"/>
</dbReference>
<comment type="similarity">
    <text evidence="2 6">Belongs to the RRP36 family.</text>
</comment>
<dbReference type="GO" id="GO:0005730">
    <property type="term" value="C:nucleolus"/>
    <property type="evidence" value="ECO:0007669"/>
    <property type="project" value="UniProtKB-SubCell"/>
</dbReference>
<proteinExistence type="inferred from homology"/>
<keyword evidence="6" id="KW-0687">Ribonucleoprotein</keyword>
<keyword evidence="5 6" id="KW-0539">Nucleus</keyword>
<evidence type="ECO:0000256" key="4">
    <source>
        <dbReference type="ARBA" id="ARBA00022552"/>
    </source>
</evidence>
<dbReference type="PANTHER" id="PTHR21738">
    <property type="entry name" value="RIBOSOMAL RNA PROCESSING PROTEIN 36 HOMOLOG"/>
    <property type="match status" value="1"/>
</dbReference>
<keyword evidence="3 6" id="KW-0690">Ribosome biogenesis</keyword>
<comment type="subcellular location">
    <subcellularLocation>
        <location evidence="1 6">Nucleus</location>
        <location evidence="1 6">Nucleolus</location>
    </subcellularLocation>
</comment>
<dbReference type="GO" id="GO:0030686">
    <property type="term" value="C:90S preribosome"/>
    <property type="evidence" value="ECO:0007669"/>
    <property type="project" value="TreeGrafter"/>
</dbReference>
<keyword evidence="9" id="KW-1185">Reference proteome</keyword>
<dbReference type="InterPro" id="IPR009292">
    <property type="entry name" value="RRP36"/>
</dbReference>
<evidence type="ECO:0000313" key="9">
    <source>
        <dbReference type="Proteomes" id="UP001430356"/>
    </source>
</evidence>
<dbReference type="Proteomes" id="UP001430356">
    <property type="component" value="Unassembled WGS sequence"/>
</dbReference>
<dbReference type="EMBL" id="JAECZO010000024">
    <property type="protein sequence ID" value="KAK7202095.1"/>
    <property type="molecule type" value="Genomic_DNA"/>
</dbReference>
<gene>
    <name evidence="8" type="ORF">NESM_000278200</name>
</gene>
<keyword evidence="4 6" id="KW-0698">rRNA processing</keyword>
<reference evidence="8 9" key="1">
    <citation type="journal article" date="2021" name="MBio">
        <title>A New Model Trypanosomatid, Novymonas esmeraldas: Genomic Perception of Its 'Candidatus Pandoraea novymonadis' Endosymbiont.</title>
        <authorList>
            <person name="Zakharova A."/>
            <person name="Saura A."/>
            <person name="Butenko A."/>
            <person name="Podesvova L."/>
            <person name="Warmusova S."/>
            <person name="Kostygov A.Y."/>
            <person name="Nenarokova A."/>
            <person name="Lukes J."/>
            <person name="Opperdoes F.R."/>
            <person name="Yurchenko V."/>
        </authorList>
    </citation>
    <scope>NUCLEOTIDE SEQUENCE [LARGE SCALE GENOMIC DNA]</scope>
    <source>
        <strain evidence="8 9">E262AT.01</strain>
    </source>
</reference>
<evidence type="ECO:0000256" key="1">
    <source>
        <dbReference type="ARBA" id="ARBA00004604"/>
    </source>
</evidence>
<comment type="caution">
    <text evidence="8">The sequence shown here is derived from an EMBL/GenBank/DDBJ whole genome shotgun (WGS) entry which is preliminary data.</text>
</comment>
<evidence type="ECO:0000256" key="5">
    <source>
        <dbReference type="ARBA" id="ARBA00023242"/>
    </source>
</evidence>
<evidence type="ECO:0000256" key="3">
    <source>
        <dbReference type="ARBA" id="ARBA00022517"/>
    </source>
</evidence>
<evidence type="ECO:0000256" key="7">
    <source>
        <dbReference type="SAM" id="MobiDB-lite"/>
    </source>
</evidence>
<sequence length="229" mass="26377">MSDDDDGGAPPPAQDAHRRPRRGSSHGSSAGPSSRVAAQQQQQQQQRPARVDPRFDSMFGRVDARRVEQNYAFLREAEAQEEVQRRLRIRCLKCVLRRSELEDAGEDLDEYDLSDYEREVFGEDHQRDLWQMKRTPPPHLYAELEQLQRASQLYTAKTRDATVKDRRSRVKQALMKKEVASVKAGVKAKPYFPKKAEVKRAVLADTFVRLNDKGGKAAVDRYVIRKRKK</sequence>
<feature type="compositionally biased region" description="Low complexity" evidence="7">
    <location>
        <begin position="25"/>
        <end position="46"/>
    </location>
</feature>
<dbReference type="PANTHER" id="PTHR21738:SF0">
    <property type="entry name" value="RIBOSOMAL RNA PROCESSING PROTEIN 36 HOMOLOG"/>
    <property type="match status" value="1"/>
</dbReference>
<comment type="subunit">
    <text evidence="6">Associates with 90S and pre-40S pre-ribosomal particles.</text>
</comment>
<dbReference type="GO" id="GO:0000462">
    <property type="term" value="P:maturation of SSU-rRNA from tricistronic rRNA transcript (SSU-rRNA, 5.8S rRNA, LSU-rRNA)"/>
    <property type="evidence" value="ECO:0007669"/>
    <property type="project" value="TreeGrafter"/>
</dbReference>
<protein>
    <recommendedName>
        <fullName evidence="6">rRNA biogenesis protein RRP36</fullName>
    </recommendedName>
</protein>
<evidence type="ECO:0000256" key="2">
    <source>
        <dbReference type="ARBA" id="ARBA00009418"/>
    </source>
</evidence>
<organism evidence="8 9">
    <name type="scientific">Novymonas esmeraldas</name>
    <dbReference type="NCBI Taxonomy" id="1808958"/>
    <lineage>
        <taxon>Eukaryota</taxon>
        <taxon>Discoba</taxon>
        <taxon>Euglenozoa</taxon>
        <taxon>Kinetoplastea</taxon>
        <taxon>Metakinetoplastina</taxon>
        <taxon>Trypanosomatida</taxon>
        <taxon>Trypanosomatidae</taxon>
        <taxon>Novymonas</taxon>
    </lineage>
</organism>
<feature type="region of interest" description="Disordered" evidence="7">
    <location>
        <begin position="1"/>
        <end position="57"/>
    </location>
</feature>
<name>A0AAW0F792_9TRYP</name>
<evidence type="ECO:0000313" key="8">
    <source>
        <dbReference type="EMBL" id="KAK7202095.1"/>
    </source>
</evidence>